<accession>A0A1G7XD98</accession>
<evidence type="ECO:0000313" key="1">
    <source>
        <dbReference type="EMBL" id="SDG81560.1"/>
    </source>
</evidence>
<dbReference type="GeneID" id="97143571"/>
<dbReference type="Proteomes" id="UP000198956">
    <property type="component" value="Unassembled WGS sequence"/>
</dbReference>
<reference evidence="1 2" key="1">
    <citation type="submission" date="2016-10" db="EMBL/GenBank/DDBJ databases">
        <authorList>
            <person name="de Groot N.N."/>
        </authorList>
    </citation>
    <scope>NUCLEOTIDE SEQUENCE [LARGE SCALE GENOMIC DNA]</scope>
    <source>
        <strain evidence="1 2">L 420-91</strain>
    </source>
</reference>
<organism evidence="1 2">
    <name type="scientific">Aneurinibacillus thermoaerophilus</name>
    <dbReference type="NCBI Taxonomy" id="143495"/>
    <lineage>
        <taxon>Bacteria</taxon>
        <taxon>Bacillati</taxon>
        <taxon>Bacillota</taxon>
        <taxon>Bacilli</taxon>
        <taxon>Bacillales</taxon>
        <taxon>Paenibacillaceae</taxon>
        <taxon>Aneurinibacillus group</taxon>
        <taxon>Aneurinibacillus</taxon>
    </lineage>
</organism>
<dbReference type="AlphaFoldDB" id="A0A1G7XD98"/>
<dbReference type="EMBL" id="FNDE01000003">
    <property type="protein sequence ID" value="SDG81560.1"/>
    <property type="molecule type" value="Genomic_DNA"/>
</dbReference>
<name>A0A1G7XD98_ANETH</name>
<gene>
    <name evidence="1" type="ORF">SAMN04489735_1003122</name>
</gene>
<dbReference type="RefSeq" id="WP_257721568.1">
    <property type="nucleotide sequence ID" value="NZ_CP080764.1"/>
</dbReference>
<protein>
    <submittedName>
        <fullName evidence="1">Uncharacterized protein</fullName>
    </submittedName>
</protein>
<evidence type="ECO:0000313" key="2">
    <source>
        <dbReference type="Proteomes" id="UP000198956"/>
    </source>
</evidence>
<proteinExistence type="predicted"/>
<sequence length="41" mass="4330">MYRECRNCAGLSIEVASEEIGVAPRTLNSTNGDGRRMGAGS</sequence>